<keyword evidence="2" id="KW-1133">Transmembrane helix</keyword>
<gene>
    <name evidence="3" type="ORF">D9Q98_010565</name>
</gene>
<organism evidence="3 4">
    <name type="scientific">Chlorella vulgaris</name>
    <name type="common">Green alga</name>
    <dbReference type="NCBI Taxonomy" id="3077"/>
    <lineage>
        <taxon>Eukaryota</taxon>
        <taxon>Viridiplantae</taxon>
        <taxon>Chlorophyta</taxon>
        <taxon>core chlorophytes</taxon>
        <taxon>Trebouxiophyceae</taxon>
        <taxon>Chlorellales</taxon>
        <taxon>Chlorellaceae</taxon>
        <taxon>Chlorella clade</taxon>
        <taxon>Chlorella</taxon>
    </lineage>
</organism>
<evidence type="ECO:0000256" key="2">
    <source>
        <dbReference type="SAM" id="Phobius"/>
    </source>
</evidence>
<evidence type="ECO:0000256" key="1">
    <source>
        <dbReference type="SAM" id="MobiDB-lite"/>
    </source>
</evidence>
<feature type="compositionally biased region" description="Acidic residues" evidence="1">
    <location>
        <begin position="71"/>
        <end position="82"/>
    </location>
</feature>
<dbReference type="OrthoDB" id="10554245at2759"/>
<evidence type="ECO:0000313" key="3">
    <source>
        <dbReference type="EMBL" id="KAI3431812.1"/>
    </source>
</evidence>
<keyword evidence="2" id="KW-0812">Transmembrane</keyword>
<dbReference type="Proteomes" id="UP001055712">
    <property type="component" value="Unassembled WGS sequence"/>
</dbReference>
<reference evidence="3" key="1">
    <citation type="journal article" date="2019" name="Plant J.">
        <title>Chlorella vulgaris genome assembly and annotation reveals the molecular basis for metabolic acclimation to high light conditions.</title>
        <authorList>
            <person name="Cecchin M."/>
            <person name="Marcolungo L."/>
            <person name="Rossato M."/>
            <person name="Girolomoni L."/>
            <person name="Cosentino E."/>
            <person name="Cuine S."/>
            <person name="Li-Beisson Y."/>
            <person name="Delledonne M."/>
            <person name="Ballottari M."/>
        </authorList>
    </citation>
    <scope>NUCLEOTIDE SEQUENCE</scope>
    <source>
        <strain evidence="3">211/11P</strain>
    </source>
</reference>
<protein>
    <submittedName>
        <fullName evidence="3">Uncharacterized protein</fullName>
    </submittedName>
</protein>
<proteinExistence type="predicted"/>
<feature type="transmembrane region" description="Helical" evidence="2">
    <location>
        <begin position="124"/>
        <end position="145"/>
    </location>
</feature>
<sequence>MAGLLLARPTNCTRLALRTSTRSQQAAGRAPAIGSQFPQRRQCRQRGVQAGWGRKATDWAPPPRERLSWESESDYDSDEDLDLFPEEMHGDPEFVAENVLALVLLAVCAVAASTLALKLLIVSYSLVAAGIRYTVVGLFLAVMLVQVQPGRWWY</sequence>
<dbReference type="EMBL" id="SIDB01000006">
    <property type="protein sequence ID" value="KAI3431812.1"/>
    <property type="molecule type" value="Genomic_DNA"/>
</dbReference>
<keyword evidence="2" id="KW-0472">Membrane</keyword>
<name>A0A9D4TQM4_CHLVU</name>
<feature type="region of interest" description="Disordered" evidence="1">
    <location>
        <begin position="19"/>
        <end position="82"/>
    </location>
</feature>
<dbReference type="AlphaFoldDB" id="A0A9D4TQM4"/>
<reference evidence="3" key="2">
    <citation type="submission" date="2020-11" db="EMBL/GenBank/DDBJ databases">
        <authorList>
            <person name="Cecchin M."/>
            <person name="Marcolungo L."/>
            <person name="Rossato M."/>
            <person name="Girolomoni L."/>
            <person name="Cosentino E."/>
            <person name="Cuine S."/>
            <person name="Li-Beisson Y."/>
            <person name="Delledonne M."/>
            <person name="Ballottari M."/>
        </authorList>
    </citation>
    <scope>NUCLEOTIDE SEQUENCE</scope>
    <source>
        <strain evidence="3">211/11P</strain>
        <tissue evidence="3">Whole cell</tissue>
    </source>
</reference>
<comment type="caution">
    <text evidence="3">The sequence shown here is derived from an EMBL/GenBank/DDBJ whole genome shotgun (WGS) entry which is preliminary data.</text>
</comment>
<evidence type="ECO:0000313" key="4">
    <source>
        <dbReference type="Proteomes" id="UP001055712"/>
    </source>
</evidence>
<feature type="transmembrane region" description="Helical" evidence="2">
    <location>
        <begin position="99"/>
        <end position="117"/>
    </location>
</feature>
<keyword evidence="4" id="KW-1185">Reference proteome</keyword>
<accession>A0A9D4TQM4</accession>